<reference evidence="2 3" key="1">
    <citation type="submission" date="2018-07" db="EMBL/GenBank/DDBJ databases">
        <title>Genomic Encyclopedia of Type Strains, Phase III (KMG-III): the genomes of soil and plant-associated and newly described type strains.</title>
        <authorList>
            <person name="Whitman W."/>
        </authorList>
    </citation>
    <scope>NUCLEOTIDE SEQUENCE [LARGE SCALE GENOMIC DNA]</scope>
    <source>
        <strain evidence="2 3">CECT 8488</strain>
    </source>
</reference>
<gene>
    <name evidence="2" type="ORF">DFP90_101363</name>
</gene>
<dbReference type="EMBL" id="QRDW01000001">
    <property type="protein sequence ID" value="RED53572.1"/>
    <property type="molecule type" value="Genomic_DNA"/>
</dbReference>
<dbReference type="PROSITE" id="PS51257">
    <property type="entry name" value="PROKAR_LIPOPROTEIN"/>
    <property type="match status" value="1"/>
</dbReference>
<protein>
    <recommendedName>
        <fullName evidence="4">MORN repeat protein</fullName>
    </recommendedName>
</protein>
<comment type="caution">
    <text evidence="2">The sequence shown here is derived from an EMBL/GenBank/DDBJ whole genome shotgun (WGS) entry which is preliminary data.</text>
</comment>
<dbReference type="RefSeq" id="WP_115934698.1">
    <property type="nucleotide sequence ID" value="NZ_QRDW01000001.1"/>
</dbReference>
<organism evidence="2 3">
    <name type="scientific">Aestuariispira insulae</name>
    <dbReference type="NCBI Taxonomy" id="1461337"/>
    <lineage>
        <taxon>Bacteria</taxon>
        <taxon>Pseudomonadati</taxon>
        <taxon>Pseudomonadota</taxon>
        <taxon>Alphaproteobacteria</taxon>
        <taxon>Rhodospirillales</taxon>
        <taxon>Kiloniellaceae</taxon>
        <taxon>Aestuariispira</taxon>
    </lineage>
</organism>
<sequence length="137" mass="14949">MTRILCGKAGALLGAVLFLGGCQALDLGGEPGPYDGRWVGRFTLSIGEKRCLRRINMSAEVVNGRMSGSVEEGKSIIRYSGRVDDDGNLVRGQFIQREYGNEGVMEGTFTQINGSGTWQNKRCQGKWTLRRVSTGQS</sequence>
<accession>A0A3D9HVQ2</accession>
<dbReference type="OrthoDB" id="9941106at2"/>
<keyword evidence="1" id="KW-0732">Signal</keyword>
<evidence type="ECO:0000256" key="1">
    <source>
        <dbReference type="SAM" id="SignalP"/>
    </source>
</evidence>
<proteinExistence type="predicted"/>
<dbReference type="AlphaFoldDB" id="A0A3D9HVQ2"/>
<feature type="chain" id="PRO_5017794255" description="MORN repeat protein" evidence="1">
    <location>
        <begin position="25"/>
        <end position="137"/>
    </location>
</feature>
<dbReference type="Proteomes" id="UP000256845">
    <property type="component" value="Unassembled WGS sequence"/>
</dbReference>
<keyword evidence="3" id="KW-1185">Reference proteome</keyword>
<feature type="signal peptide" evidence="1">
    <location>
        <begin position="1"/>
        <end position="24"/>
    </location>
</feature>
<evidence type="ECO:0008006" key="4">
    <source>
        <dbReference type="Google" id="ProtNLM"/>
    </source>
</evidence>
<name>A0A3D9HVQ2_9PROT</name>
<evidence type="ECO:0000313" key="3">
    <source>
        <dbReference type="Proteomes" id="UP000256845"/>
    </source>
</evidence>
<evidence type="ECO:0000313" key="2">
    <source>
        <dbReference type="EMBL" id="RED53572.1"/>
    </source>
</evidence>